<proteinExistence type="predicted"/>
<reference evidence="1" key="2">
    <citation type="journal article" date="2015" name="Data Brief">
        <title>Shoot transcriptome of the giant reed, Arundo donax.</title>
        <authorList>
            <person name="Barrero R.A."/>
            <person name="Guerrero F.D."/>
            <person name="Moolhuijzen P."/>
            <person name="Goolsby J.A."/>
            <person name="Tidwell J."/>
            <person name="Bellgard S.E."/>
            <person name="Bellgard M.I."/>
        </authorList>
    </citation>
    <scope>NUCLEOTIDE SEQUENCE</scope>
    <source>
        <tissue evidence="1">Shoot tissue taken approximately 20 cm above the soil surface</tissue>
    </source>
</reference>
<evidence type="ECO:0000313" key="1">
    <source>
        <dbReference type="EMBL" id="JAD55872.1"/>
    </source>
</evidence>
<dbReference type="AlphaFoldDB" id="A0A0A9B994"/>
<organism evidence="1">
    <name type="scientific">Arundo donax</name>
    <name type="common">Giant reed</name>
    <name type="synonym">Donax arundinaceus</name>
    <dbReference type="NCBI Taxonomy" id="35708"/>
    <lineage>
        <taxon>Eukaryota</taxon>
        <taxon>Viridiplantae</taxon>
        <taxon>Streptophyta</taxon>
        <taxon>Embryophyta</taxon>
        <taxon>Tracheophyta</taxon>
        <taxon>Spermatophyta</taxon>
        <taxon>Magnoliopsida</taxon>
        <taxon>Liliopsida</taxon>
        <taxon>Poales</taxon>
        <taxon>Poaceae</taxon>
        <taxon>PACMAD clade</taxon>
        <taxon>Arundinoideae</taxon>
        <taxon>Arundineae</taxon>
        <taxon>Arundo</taxon>
    </lineage>
</organism>
<reference evidence="1" key="1">
    <citation type="submission" date="2014-09" db="EMBL/GenBank/DDBJ databases">
        <authorList>
            <person name="Magalhaes I.L.F."/>
            <person name="Oliveira U."/>
            <person name="Santos F.R."/>
            <person name="Vidigal T.H.D.A."/>
            <person name="Brescovit A.D."/>
            <person name="Santos A.J."/>
        </authorList>
    </citation>
    <scope>NUCLEOTIDE SEQUENCE</scope>
    <source>
        <tissue evidence="1">Shoot tissue taken approximately 20 cm above the soil surface</tissue>
    </source>
</reference>
<sequence>MATPGARHPDFALALMRVLKLTRSGSMPRSCIVSNSCRTSSNRPERA</sequence>
<accession>A0A0A9B994</accession>
<dbReference type="EMBL" id="GBRH01242023">
    <property type="protein sequence ID" value="JAD55872.1"/>
    <property type="molecule type" value="Transcribed_RNA"/>
</dbReference>
<name>A0A0A9B994_ARUDO</name>
<protein>
    <submittedName>
        <fullName evidence="1">Uncharacterized protein</fullName>
    </submittedName>
</protein>